<evidence type="ECO:0000256" key="5">
    <source>
        <dbReference type="ARBA" id="ARBA00023136"/>
    </source>
</evidence>
<dbReference type="Proteomes" id="UP000248616">
    <property type="component" value="Unassembled WGS sequence"/>
</dbReference>
<organism evidence="7 8">
    <name type="scientific">Mesorhizobium kowhaii</name>
    <dbReference type="NCBI Taxonomy" id="1300272"/>
    <lineage>
        <taxon>Bacteria</taxon>
        <taxon>Pseudomonadati</taxon>
        <taxon>Pseudomonadota</taxon>
        <taxon>Alphaproteobacteria</taxon>
        <taxon>Hyphomicrobiales</taxon>
        <taxon>Phyllobacteriaceae</taxon>
        <taxon>Mesorhizobium</taxon>
    </lineage>
</organism>
<dbReference type="EMBL" id="MZXV01000001">
    <property type="protein sequence ID" value="PZV40459.1"/>
    <property type="molecule type" value="Genomic_DNA"/>
</dbReference>
<comment type="subcellular location">
    <subcellularLocation>
        <location evidence="1">Cell membrane</location>
        <topology evidence="1">Multi-pass membrane protein</topology>
    </subcellularLocation>
</comment>
<keyword evidence="3 6" id="KW-0812">Transmembrane</keyword>
<feature type="transmembrane region" description="Helical" evidence="6">
    <location>
        <begin position="279"/>
        <end position="296"/>
    </location>
</feature>
<dbReference type="PANTHER" id="PTHR23513">
    <property type="entry name" value="INTEGRAL MEMBRANE EFFLUX PROTEIN-RELATED"/>
    <property type="match status" value="1"/>
</dbReference>
<proteinExistence type="predicted"/>
<evidence type="ECO:0000256" key="4">
    <source>
        <dbReference type="ARBA" id="ARBA00022989"/>
    </source>
</evidence>
<evidence type="ECO:0000256" key="1">
    <source>
        <dbReference type="ARBA" id="ARBA00004651"/>
    </source>
</evidence>
<feature type="transmembrane region" description="Helical" evidence="6">
    <location>
        <begin position="390"/>
        <end position="410"/>
    </location>
</feature>
<reference evidence="8" key="1">
    <citation type="submission" date="2017-03" db="EMBL/GenBank/DDBJ databases">
        <authorList>
            <person name="Safronova V.I."/>
            <person name="Sazanova A.L."/>
            <person name="Chirak E.R."/>
        </authorList>
    </citation>
    <scope>NUCLEOTIDE SEQUENCE [LARGE SCALE GENOMIC DNA]</scope>
    <source>
        <strain evidence="8">Ach-343</strain>
    </source>
</reference>
<evidence type="ECO:0000313" key="7">
    <source>
        <dbReference type="EMBL" id="PZV40459.1"/>
    </source>
</evidence>
<feature type="transmembrane region" description="Helical" evidence="6">
    <location>
        <begin position="366"/>
        <end position="384"/>
    </location>
</feature>
<dbReference type="OrthoDB" id="8050518at2"/>
<evidence type="ECO:0000256" key="3">
    <source>
        <dbReference type="ARBA" id="ARBA00022692"/>
    </source>
</evidence>
<dbReference type="AlphaFoldDB" id="A0A2W7D2W6"/>
<dbReference type="GO" id="GO:0022857">
    <property type="term" value="F:transmembrane transporter activity"/>
    <property type="evidence" value="ECO:0007669"/>
    <property type="project" value="InterPro"/>
</dbReference>
<feature type="transmembrane region" description="Helical" evidence="6">
    <location>
        <begin position="71"/>
        <end position="94"/>
    </location>
</feature>
<dbReference type="PANTHER" id="PTHR23513:SF6">
    <property type="entry name" value="MAJOR FACILITATOR SUPERFAMILY ASSOCIATED DOMAIN-CONTAINING PROTEIN"/>
    <property type="match status" value="1"/>
</dbReference>
<feature type="transmembrane region" description="Helical" evidence="6">
    <location>
        <begin position="39"/>
        <end position="65"/>
    </location>
</feature>
<evidence type="ECO:0000256" key="2">
    <source>
        <dbReference type="ARBA" id="ARBA00022475"/>
    </source>
</evidence>
<dbReference type="InterPro" id="IPR011701">
    <property type="entry name" value="MFS"/>
</dbReference>
<dbReference type="SUPFAM" id="SSF103473">
    <property type="entry name" value="MFS general substrate transporter"/>
    <property type="match status" value="1"/>
</dbReference>
<protein>
    <recommendedName>
        <fullName evidence="9">MFS transporter</fullName>
    </recommendedName>
</protein>
<evidence type="ECO:0000313" key="8">
    <source>
        <dbReference type="Proteomes" id="UP000248616"/>
    </source>
</evidence>
<keyword evidence="4 6" id="KW-1133">Transmembrane helix</keyword>
<dbReference type="InterPro" id="IPR036259">
    <property type="entry name" value="MFS_trans_sf"/>
</dbReference>
<feature type="transmembrane region" description="Helical" evidence="6">
    <location>
        <begin position="238"/>
        <end position="259"/>
    </location>
</feature>
<dbReference type="Gene3D" id="1.20.1250.20">
    <property type="entry name" value="MFS general substrate transporter like domains"/>
    <property type="match status" value="1"/>
</dbReference>
<dbReference type="GO" id="GO:0005886">
    <property type="term" value="C:plasma membrane"/>
    <property type="evidence" value="ECO:0007669"/>
    <property type="project" value="UniProtKB-SubCell"/>
</dbReference>
<feature type="transmembrane region" description="Helical" evidence="6">
    <location>
        <begin position="328"/>
        <end position="345"/>
    </location>
</feature>
<dbReference type="Pfam" id="PF07690">
    <property type="entry name" value="MFS_1"/>
    <property type="match status" value="1"/>
</dbReference>
<evidence type="ECO:0008006" key="9">
    <source>
        <dbReference type="Google" id="ProtNLM"/>
    </source>
</evidence>
<feature type="transmembrane region" description="Helical" evidence="6">
    <location>
        <begin position="170"/>
        <end position="189"/>
    </location>
</feature>
<keyword evidence="2" id="KW-1003">Cell membrane</keyword>
<comment type="caution">
    <text evidence="7">The sequence shown here is derived from an EMBL/GenBank/DDBJ whole genome shotgun (WGS) entry which is preliminary data.</text>
</comment>
<feature type="transmembrane region" description="Helical" evidence="6">
    <location>
        <begin position="303"/>
        <end position="322"/>
    </location>
</feature>
<name>A0A2W7D2W6_9HYPH</name>
<evidence type="ECO:0000256" key="6">
    <source>
        <dbReference type="SAM" id="Phobius"/>
    </source>
</evidence>
<keyword evidence="8" id="KW-1185">Reference proteome</keyword>
<keyword evidence="5 6" id="KW-0472">Membrane</keyword>
<gene>
    <name evidence="7" type="ORF">B5V02_00020</name>
</gene>
<sequence>MLSGIPETGYEERPLDVPPVSNAIRICCDRRLGARPRVFLGFLASTFAASIGRNGYYIACAWALVEAGYGSAGVATLLAIVSVAEFIASPLAGLTADRFDRRRLNIAADVGRFAVMLATAFSLLYLDVLPTLCLSGVLFSICDRAALTAAQAMIPLVARGTDLAMANSSVFFVMQFGSLGAALLAGPLLSGHSPALAFAALALFFLMSSGSLSSMRLRPVPRGVTRPNGSAPAVDRRLLRLFAAYAFLYGAAVLVTVMGSSFIFEEQKGPAADFGHLEAAWSAGSLIGAILFVRLTRAVRAPMLHLMLLGSTALALMSLIALRAPWTLIVFATLGCLYNLGRVSIEVTLQSCVRDTVLGRAKGAMHSLAVALGFLIFSTSTVLGDSVFPSTVFFSFGAVLLISIPVLSLGTGQRKGES</sequence>
<accession>A0A2W7D2W6</accession>
<feature type="transmembrane region" description="Helical" evidence="6">
    <location>
        <begin position="195"/>
        <end position="217"/>
    </location>
</feature>